<reference evidence="1 2" key="1">
    <citation type="submission" date="2022-05" db="EMBL/GenBank/DDBJ databases">
        <authorList>
            <consortium name="Genoscope - CEA"/>
            <person name="William W."/>
        </authorList>
    </citation>
    <scope>NUCLEOTIDE SEQUENCE [LARGE SCALE GENOMIC DNA]</scope>
</reference>
<feature type="non-terminal residue" evidence="1">
    <location>
        <position position="304"/>
    </location>
</feature>
<comment type="caution">
    <text evidence="1">The sequence shown here is derived from an EMBL/GenBank/DDBJ whole genome shotgun (WGS) entry which is preliminary data.</text>
</comment>
<evidence type="ECO:0000313" key="1">
    <source>
        <dbReference type="EMBL" id="CAH3186234.1"/>
    </source>
</evidence>
<dbReference type="Proteomes" id="UP001159405">
    <property type="component" value="Unassembled WGS sequence"/>
</dbReference>
<gene>
    <name evidence="1" type="ORF">PLOB_00034241</name>
</gene>
<proteinExistence type="predicted"/>
<keyword evidence="2" id="KW-1185">Reference proteome</keyword>
<organism evidence="1 2">
    <name type="scientific">Porites lobata</name>
    <dbReference type="NCBI Taxonomy" id="104759"/>
    <lineage>
        <taxon>Eukaryota</taxon>
        <taxon>Metazoa</taxon>
        <taxon>Cnidaria</taxon>
        <taxon>Anthozoa</taxon>
        <taxon>Hexacorallia</taxon>
        <taxon>Scleractinia</taxon>
        <taxon>Fungiina</taxon>
        <taxon>Poritidae</taxon>
        <taxon>Porites</taxon>
    </lineage>
</organism>
<dbReference type="EMBL" id="CALNXK010000469">
    <property type="protein sequence ID" value="CAH3186234.1"/>
    <property type="molecule type" value="Genomic_DNA"/>
</dbReference>
<name>A0ABN8S432_9CNID</name>
<sequence length="304" mass="34769">MIMIMTTTMMMTNNMWGCRCKHKEVMDKSRKWLELDPDKEEECDPHHSAACSLRLKKQYSIDKINFKDDFYSIRLLKETFAPETPQTDRLADANWTPGCWSGIGSGSSPEDVHTDEIPEVSDDVVADFNEGMAKIPRHSKRDDLMPLTFQLSTTWEEVIPDERKTCIAKATKGCKVICRVASFEWLLSILEELNQARADKRIVTELAKRLNDGKGYLKTEFKVNCSAEESECPDHRRKFALSDPVGPCFNHQSSHTQYEQCEQMKATLDEMEETAVKDIGDRVGITVAHYDFSEPQQGKVVCDR</sequence>
<protein>
    <submittedName>
        <fullName evidence="1">Uncharacterized protein</fullName>
    </submittedName>
</protein>
<evidence type="ECO:0000313" key="2">
    <source>
        <dbReference type="Proteomes" id="UP001159405"/>
    </source>
</evidence>
<accession>A0ABN8S432</accession>